<dbReference type="PANTHER" id="PTHR12526:SF630">
    <property type="entry name" value="GLYCOSYLTRANSFERASE"/>
    <property type="match status" value="1"/>
</dbReference>
<keyword evidence="1" id="KW-0808">Transferase</keyword>
<dbReference type="AlphaFoldDB" id="A0A6A8M7K3"/>
<dbReference type="Pfam" id="PF13692">
    <property type="entry name" value="Glyco_trans_1_4"/>
    <property type="match status" value="1"/>
</dbReference>
<dbReference type="GO" id="GO:0016740">
    <property type="term" value="F:transferase activity"/>
    <property type="evidence" value="ECO:0007669"/>
    <property type="project" value="UniProtKB-KW"/>
</dbReference>
<dbReference type="PANTHER" id="PTHR12526">
    <property type="entry name" value="GLYCOSYLTRANSFERASE"/>
    <property type="match status" value="1"/>
</dbReference>
<dbReference type="SUPFAM" id="SSF53756">
    <property type="entry name" value="UDP-Glycosyltransferase/glycogen phosphorylase"/>
    <property type="match status" value="1"/>
</dbReference>
<reference evidence="1" key="1">
    <citation type="submission" date="2019-09" db="EMBL/GenBank/DDBJ databases">
        <title>In-depth cultivation of the pig gut microbiome towards novel bacterial diversity and tailored functional studies.</title>
        <authorList>
            <person name="Wylensek D."/>
            <person name="Hitch T.C.A."/>
            <person name="Clavel T."/>
        </authorList>
    </citation>
    <scope>NUCLEOTIDE SEQUENCE</scope>
    <source>
        <strain evidence="1">RF-744-FAT-WT-3</strain>
    </source>
</reference>
<comment type="caution">
    <text evidence="1">The sequence shown here is derived from an EMBL/GenBank/DDBJ whole genome shotgun (WGS) entry which is preliminary data.</text>
</comment>
<proteinExistence type="predicted"/>
<evidence type="ECO:0000313" key="1">
    <source>
        <dbReference type="EMBL" id="MST68931.1"/>
    </source>
</evidence>
<gene>
    <name evidence="1" type="ORF">FYJ66_04900</name>
</gene>
<organism evidence="1">
    <name type="scientific">Baileyella intestinalis</name>
    <dbReference type="NCBI Taxonomy" id="2606709"/>
    <lineage>
        <taxon>Bacteria</taxon>
        <taxon>Bacillati</taxon>
        <taxon>Bacillota</taxon>
        <taxon>Clostridia</taxon>
        <taxon>Peptostreptococcales</taxon>
        <taxon>Anaerovoracaceae</taxon>
        <taxon>Baileyella</taxon>
    </lineage>
</organism>
<accession>A0A6A8M7K3</accession>
<sequence>MNILWITLESILPANSGGRLGVFKRLEQVARTENIFLFYPYDSVSEEQEIEELKKYCKEVHAYRRGDNNKSALKEIAKYPFTVSSRHIRAMQQDIQKCLDTKNIDVINVDFPHMCVDLLGIKTSAPIVLNEHNIEWKVYRMISSSQKHPLKKLMYWIDSYRLKKYEKCIFSQLPIKIVTFVSDKDMDYMAKKGPITKEKPVLIPVGADHMTELPEKKHDGHNIMFVGKMSYGPNIEAAEWFANAVFPKILEKVPDAKFYIVGKDPDEAVKGLERENIVVTGMVDSVEPYYASSDLVVLPLKNGGGVKVKLLEAVSYKKYIVSTSVGVEGTLYADGKTIPVSNKDNEFAEMCLSALFRNEEAYQRMNSAYDIFIENYTWESIGRKYVQTLTHICE</sequence>
<protein>
    <submittedName>
        <fullName evidence="1">Glycosyltransferase</fullName>
    </submittedName>
</protein>
<name>A0A6A8M7K3_9FIRM</name>
<dbReference type="EMBL" id="VUNB01000003">
    <property type="protein sequence ID" value="MST68931.1"/>
    <property type="molecule type" value="Genomic_DNA"/>
</dbReference>
<dbReference type="RefSeq" id="WP_154572395.1">
    <property type="nucleotide sequence ID" value="NZ_VUNB01000003.1"/>
</dbReference>
<dbReference type="CDD" id="cd03801">
    <property type="entry name" value="GT4_PimA-like"/>
    <property type="match status" value="1"/>
</dbReference>
<dbReference type="Gene3D" id="3.40.50.2000">
    <property type="entry name" value="Glycogen Phosphorylase B"/>
    <property type="match status" value="2"/>
</dbReference>